<evidence type="ECO:0000313" key="2">
    <source>
        <dbReference type="Proteomes" id="UP000295357"/>
    </source>
</evidence>
<dbReference type="OrthoDB" id="9148153at2"/>
<dbReference type="Proteomes" id="UP000295357">
    <property type="component" value="Unassembled WGS sequence"/>
</dbReference>
<proteinExistence type="predicted"/>
<evidence type="ECO:0000313" key="1">
    <source>
        <dbReference type="EMBL" id="TDP06379.1"/>
    </source>
</evidence>
<evidence type="ECO:0008006" key="3">
    <source>
        <dbReference type="Google" id="ProtNLM"/>
    </source>
</evidence>
<dbReference type="AlphaFoldDB" id="A0A4R6MVB4"/>
<protein>
    <recommendedName>
        <fullName evidence="3">Tetratricopeptide repeat protein</fullName>
    </recommendedName>
</protein>
<name>A0A4R6MVB4_9BURK</name>
<dbReference type="SUPFAM" id="SSF48452">
    <property type="entry name" value="TPR-like"/>
    <property type="match status" value="1"/>
</dbReference>
<sequence>MAISSRLLQRLDQAIAGASDPILAGSWRVQRAVLLARHGRMAEAREALTALHQLAFQHPHPILGAWLHYAEGLMSYFSDFGSAAGDKIRRAQAMAQMAGLRQLEALCAAWLAHIAYVQHDVALVAHQAQTCLRLAGEAQHDARSRLAVALGLAYDFAGRLETAQAWYGLARRHAAAEGDDATQSALIYNMIEVRCARQRRESLAHPARPVPELLLGADSVKHYDAAVGGSAMSELTPVLRAQILVVQGDYAQAQALYEAYLPQAMALGLARLGSSLLADLAWCRVNLGQREQALRQAQEAEFELDPACDVDDRAATHSRLAQVYGALGDASAAERHAALAAAEWAEFERQQAHWAATLDTAGLGRP</sequence>
<gene>
    <name evidence="1" type="ORF">DFR39_10952</name>
</gene>
<organism evidence="1 2">
    <name type="scientific">Roseateles asaccharophilus</name>
    <dbReference type="NCBI Taxonomy" id="582607"/>
    <lineage>
        <taxon>Bacteria</taxon>
        <taxon>Pseudomonadati</taxon>
        <taxon>Pseudomonadota</taxon>
        <taxon>Betaproteobacteria</taxon>
        <taxon>Burkholderiales</taxon>
        <taxon>Sphaerotilaceae</taxon>
        <taxon>Roseateles</taxon>
    </lineage>
</organism>
<accession>A0A4R6MVB4</accession>
<dbReference type="RefSeq" id="WP_133604992.1">
    <property type="nucleotide sequence ID" value="NZ_JAUFPJ010000003.1"/>
</dbReference>
<keyword evidence="2" id="KW-1185">Reference proteome</keyword>
<comment type="caution">
    <text evidence="1">The sequence shown here is derived from an EMBL/GenBank/DDBJ whole genome shotgun (WGS) entry which is preliminary data.</text>
</comment>
<dbReference type="EMBL" id="SNXE01000009">
    <property type="protein sequence ID" value="TDP06379.1"/>
    <property type="molecule type" value="Genomic_DNA"/>
</dbReference>
<dbReference type="InterPro" id="IPR011990">
    <property type="entry name" value="TPR-like_helical_dom_sf"/>
</dbReference>
<dbReference type="Gene3D" id="1.25.40.10">
    <property type="entry name" value="Tetratricopeptide repeat domain"/>
    <property type="match status" value="1"/>
</dbReference>
<reference evidence="1 2" key="1">
    <citation type="submission" date="2019-03" db="EMBL/GenBank/DDBJ databases">
        <title>Genomic Encyclopedia of Type Strains, Phase IV (KMG-IV): sequencing the most valuable type-strain genomes for metagenomic binning, comparative biology and taxonomic classification.</title>
        <authorList>
            <person name="Goeker M."/>
        </authorList>
    </citation>
    <scope>NUCLEOTIDE SEQUENCE [LARGE SCALE GENOMIC DNA]</scope>
    <source>
        <strain evidence="1 2">DSM 25082</strain>
    </source>
</reference>